<feature type="signal peptide" evidence="2">
    <location>
        <begin position="1"/>
        <end position="25"/>
    </location>
</feature>
<dbReference type="Proteomes" id="UP000501991">
    <property type="component" value="Chromosome"/>
</dbReference>
<dbReference type="KEGG" id="azq:G3580_18175"/>
<dbReference type="EMBL" id="CP048836">
    <property type="protein sequence ID" value="QID19372.1"/>
    <property type="molecule type" value="Genomic_DNA"/>
</dbReference>
<feature type="chain" id="PRO_5025387243" evidence="2">
    <location>
        <begin position="26"/>
        <end position="471"/>
    </location>
</feature>
<keyword evidence="4" id="KW-1185">Reference proteome</keyword>
<evidence type="ECO:0000256" key="1">
    <source>
        <dbReference type="SAM" id="MobiDB-lite"/>
    </source>
</evidence>
<evidence type="ECO:0000313" key="4">
    <source>
        <dbReference type="Proteomes" id="UP000501991"/>
    </source>
</evidence>
<protein>
    <submittedName>
        <fullName evidence="3">Uncharacterized protein</fullName>
    </submittedName>
</protein>
<organism evidence="3 4">
    <name type="scientific">Nitrogeniibacter mangrovi</name>
    <dbReference type="NCBI Taxonomy" id="2016596"/>
    <lineage>
        <taxon>Bacteria</taxon>
        <taxon>Pseudomonadati</taxon>
        <taxon>Pseudomonadota</taxon>
        <taxon>Betaproteobacteria</taxon>
        <taxon>Rhodocyclales</taxon>
        <taxon>Zoogloeaceae</taxon>
        <taxon>Nitrogeniibacter</taxon>
    </lineage>
</organism>
<dbReference type="RefSeq" id="WP_173767909.1">
    <property type="nucleotide sequence ID" value="NZ_CP048836.1"/>
</dbReference>
<reference evidence="3 4" key="1">
    <citation type="submission" date="2020-02" db="EMBL/GenBank/DDBJ databases">
        <title>Nitrogenibacter mangrovi gen. nov., sp. nov. isolated from mangrove sediment, a denitrifying betaproteobacterium.</title>
        <authorList>
            <person name="Liao H."/>
            <person name="Tian Y."/>
        </authorList>
    </citation>
    <scope>NUCLEOTIDE SEQUENCE [LARGE SCALE GENOMIC DNA]</scope>
    <source>
        <strain evidence="3 4">M9-3-2</strain>
    </source>
</reference>
<dbReference type="AlphaFoldDB" id="A0A6C1B6L0"/>
<accession>A0A6C1B6L0</accession>
<evidence type="ECO:0000256" key="2">
    <source>
        <dbReference type="SAM" id="SignalP"/>
    </source>
</evidence>
<proteinExistence type="predicted"/>
<keyword evidence="2" id="KW-0732">Signal</keyword>
<feature type="region of interest" description="Disordered" evidence="1">
    <location>
        <begin position="430"/>
        <end position="471"/>
    </location>
</feature>
<gene>
    <name evidence="3" type="ORF">G3580_18175</name>
</gene>
<sequence length="471" mass="50522">MSVPKQMRRQLAALALMGFGSWSGAADLDPLAQAAVDATNQATIDSAVKLKELEVEKARLTVEAAHIANLKSLIPDVKALKRDSSESPTLDAHRLLFVTAKLAALTQPLGDEIFKMMGTPPPRKTTVIVLNGRQAQALIDQRNDVVATLRAANIGARSVLEQAARVEKDCGKPSVPVPAEQGPRPYSFIGGADLAETLIGVQAIVAFREIFRTQVKYQSHDDSSSVTPALALLVGKYFKEKQIPVIDITHLITLNLEPEEVGDCKGWWDQDETKPVGGPIEARGDLFCAQQKLSQCAKLIAKRIPTPPKKGDADLVAMYQKVVAAHEAITKGMTDMHAESAEKPRSIFAGAVEGEALRKGLVGKDIWLLDLKLLAAHTDNIARDRWWSGLKISLGSFVSIGWHLASSNDATKVFSGIAYDKSIDQQPIELDGTNTPLSLAAPGTKQDQEHDQGATTSKGNGAATGPLASAD</sequence>
<evidence type="ECO:0000313" key="3">
    <source>
        <dbReference type="EMBL" id="QID19372.1"/>
    </source>
</evidence>
<name>A0A6C1B6L0_9RHOO</name>